<accession>L8H2R4</accession>
<evidence type="ECO:0000313" key="2">
    <source>
        <dbReference type="EMBL" id="ELR18666.1"/>
    </source>
</evidence>
<dbReference type="PANTHER" id="PTHR31616">
    <property type="entry name" value="TREHALASE"/>
    <property type="match status" value="1"/>
</dbReference>
<proteinExistence type="predicted"/>
<dbReference type="OMA" id="FPTNYDW"/>
<reference evidence="2 3" key="1">
    <citation type="journal article" date="2013" name="Genome Biol.">
        <title>Genome of Acanthamoeba castellanii highlights extensive lateral gene transfer and early evolution of tyrosine kinase signaling.</title>
        <authorList>
            <person name="Clarke M."/>
            <person name="Lohan A.J."/>
            <person name="Liu B."/>
            <person name="Lagkouvardos I."/>
            <person name="Roy S."/>
            <person name="Zafar N."/>
            <person name="Bertelli C."/>
            <person name="Schilde C."/>
            <person name="Kianianmomeni A."/>
            <person name="Burglin T.R."/>
            <person name="Frech C."/>
            <person name="Turcotte B."/>
            <person name="Kopec K.O."/>
            <person name="Synnott J.M."/>
            <person name="Choo C."/>
            <person name="Paponov I."/>
            <person name="Finkler A."/>
            <person name="Soon Heng Tan C."/>
            <person name="Hutchins A.P."/>
            <person name="Weinmeier T."/>
            <person name="Rattei T."/>
            <person name="Chu J.S."/>
            <person name="Gimenez G."/>
            <person name="Irimia M."/>
            <person name="Rigden D.J."/>
            <person name="Fitzpatrick D.A."/>
            <person name="Lorenzo-Morales J."/>
            <person name="Bateman A."/>
            <person name="Chiu C.H."/>
            <person name="Tang P."/>
            <person name="Hegemann P."/>
            <person name="Fromm H."/>
            <person name="Raoult D."/>
            <person name="Greub G."/>
            <person name="Miranda-Saavedra D."/>
            <person name="Chen N."/>
            <person name="Nash P."/>
            <person name="Ginger M.L."/>
            <person name="Horn M."/>
            <person name="Schaap P."/>
            <person name="Caler L."/>
            <person name="Loftus B."/>
        </authorList>
    </citation>
    <scope>NUCLEOTIDE SEQUENCE [LARGE SCALE GENOMIC DNA]</scope>
    <source>
        <strain evidence="2 3">Neff</strain>
    </source>
</reference>
<dbReference type="InterPro" id="IPR012341">
    <property type="entry name" value="6hp_glycosidase-like_sf"/>
</dbReference>
<dbReference type="Gene3D" id="1.50.10.10">
    <property type="match status" value="1"/>
</dbReference>
<evidence type="ECO:0000259" key="1">
    <source>
        <dbReference type="Pfam" id="PF00723"/>
    </source>
</evidence>
<dbReference type="InterPro" id="IPR008928">
    <property type="entry name" value="6-hairpin_glycosidase_sf"/>
</dbReference>
<dbReference type="EMBL" id="KB007948">
    <property type="protein sequence ID" value="ELR18666.1"/>
    <property type="molecule type" value="Genomic_DNA"/>
</dbReference>
<dbReference type="KEGG" id="acan:ACA1_393520"/>
<dbReference type="STRING" id="1257118.L8H2R4"/>
<dbReference type="OrthoDB" id="15235at2759"/>
<dbReference type="Proteomes" id="UP000011083">
    <property type="component" value="Unassembled WGS sequence"/>
</dbReference>
<dbReference type="SUPFAM" id="SSF48208">
    <property type="entry name" value="Six-hairpin glycosidases"/>
    <property type="match status" value="1"/>
</dbReference>
<dbReference type="RefSeq" id="XP_004340709.1">
    <property type="nucleotide sequence ID" value="XM_004340661.1"/>
</dbReference>
<dbReference type="AlphaFoldDB" id="L8H2R4"/>
<dbReference type="Pfam" id="PF00723">
    <property type="entry name" value="Glyco_hydro_15"/>
    <property type="match status" value="1"/>
</dbReference>
<dbReference type="GO" id="GO:0004553">
    <property type="term" value="F:hydrolase activity, hydrolyzing O-glycosyl compounds"/>
    <property type="evidence" value="ECO:0007669"/>
    <property type="project" value="TreeGrafter"/>
</dbReference>
<organism evidence="2 3">
    <name type="scientific">Acanthamoeba castellanii (strain ATCC 30010 / Neff)</name>
    <dbReference type="NCBI Taxonomy" id="1257118"/>
    <lineage>
        <taxon>Eukaryota</taxon>
        <taxon>Amoebozoa</taxon>
        <taxon>Discosea</taxon>
        <taxon>Longamoebia</taxon>
        <taxon>Centramoebida</taxon>
        <taxon>Acanthamoebidae</taxon>
        <taxon>Acanthamoeba</taxon>
    </lineage>
</organism>
<dbReference type="GeneID" id="14919450"/>
<dbReference type="VEuPathDB" id="AmoebaDB:ACA1_393520"/>
<evidence type="ECO:0000313" key="3">
    <source>
        <dbReference type="Proteomes" id="UP000011083"/>
    </source>
</evidence>
<dbReference type="PANTHER" id="PTHR31616:SF0">
    <property type="entry name" value="GLUCAN 1,4-ALPHA-GLUCOSIDASE"/>
    <property type="match status" value="1"/>
</dbReference>
<name>L8H2R4_ACACF</name>
<protein>
    <submittedName>
        <fullName evidence="2">Carbohydrate-binding family 6 protein</fullName>
    </submittedName>
</protein>
<keyword evidence="3" id="KW-1185">Reference proteome</keyword>
<feature type="domain" description="GH15-like" evidence="1">
    <location>
        <begin position="445"/>
        <end position="581"/>
    </location>
</feature>
<gene>
    <name evidence="2" type="ORF">ACA1_393520</name>
</gene>
<dbReference type="GO" id="GO:0005975">
    <property type="term" value="P:carbohydrate metabolic process"/>
    <property type="evidence" value="ECO:0007669"/>
    <property type="project" value="InterPro"/>
</dbReference>
<dbReference type="InterPro" id="IPR011613">
    <property type="entry name" value="GH15-like"/>
</dbReference>
<sequence>MSSNNAYTKPHSDFSFPSMILSNWKDLTITWAGPRDNPNQKPMRSPGVTGMRRAENNWAKSAISEESFAMRVNGTLYSDPSLWDGRVFLKETGEFENHIDTYDGKPLPFTMKRSYYLPPQEEFYIVRYSVSLPQSSKGPSTADVQLLDYVVTEKNADAPQVKQWGWFNTYESVPLWMVDETKSGQGYFTMGTWDANAVSSYQVGQATDATSPLSQFIHKEGHLGKELVAEELQVSLGLVVSETLAAGQSLDLYFFRTLHTAYDKAVATCKRALAQPPAYWIDRTQAAYAYFLAKGKQPKFTDPEHERLYKHSVLMMKNAQNPTVGCIVASFHPAYLYKTWMRDGMFAAMIFDAAGYHEEARAFFVWAASCHLRWGRQGFHTCYSYWTGEPVGFVDPQFDSAGAFLVGVYHHYRLTRCTSFLEKVKHGVRDIENFLGYGVGMHGFAPADYSIWEESSHPHTGGNMPTAYFTFTQAMAAAGLQAAATLEEVWGDKDRARFMQERSKQVQNAIETHLWKEDADGRGGYYMRCIASTDGATDERLDGSSVAVVYLGVGDPKRAVYHLAHVRKELTQRGYGIGRYAGDPFFYDSIFSPGGMEAGGPTPPWGVVTMFTAFAELEYERILEDAATQEECKGKEAASEEIDAVPEVLPPLVAATAAAEGQQKKVVQKPIDYQAIMLKESPREVVRKRLQWMVDHAAEGQMPVGEAICGVTGNFVPSSTPNIYEYAGVYIWVRAATLFPTAPQISFFL</sequence>